<feature type="region of interest" description="Disordered" evidence="1">
    <location>
        <begin position="156"/>
        <end position="175"/>
    </location>
</feature>
<feature type="region of interest" description="Disordered" evidence="1">
    <location>
        <begin position="1"/>
        <end position="88"/>
    </location>
</feature>
<gene>
    <name evidence="2" type="ORF">CB5_LOCUS18701</name>
</gene>
<evidence type="ECO:0000256" key="1">
    <source>
        <dbReference type="SAM" id="MobiDB-lite"/>
    </source>
</evidence>
<protein>
    <submittedName>
        <fullName evidence="2">Uncharacterized protein</fullName>
    </submittedName>
</protein>
<reference evidence="2" key="1">
    <citation type="submission" date="2020-07" db="EMBL/GenBank/DDBJ databases">
        <authorList>
            <person name="Lin J."/>
        </authorList>
    </citation>
    <scope>NUCLEOTIDE SEQUENCE</scope>
</reference>
<dbReference type="EMBL" id="LR862153">
    <property type="protein sequence ID" value="CAD1835490.1"/>
    <property type="molecule type" value="Genomic_DNA"/>
</dbReference>
<organism evidence="2">
    <name type="scientific">Ananas comosus var. bracteatus</name>
    <name type="common">red pineapple</name>
    <dbReference type="NCBI Taxonomy" id="296719"/>
    <lineage>
        <taxon>Eukaryota</taxon>
        <taxon>Viridiplantae</taxon>
        <taxon>Streptophyta</taxon>
        <taxon>Embryophyta</taxon>
        <taxon>Tracheophyta</taxon>
        <taxon>Spermatophyta</taxon>
        <taxon>Magnoliopsida</taxon>
        <taxon>Liliopsida</taxon>
        <taxon>Poales</taxon>
        <taxon>Bromeliaceae</taxon>
        <taxon>Bromelioideae</taxon>
        <taxon>Ananas</taxon>
    </lineage>
</organism>
<accession>A0A6V7PXL9</accession>
<name>A0A6V7PXL9_ANACO</name>
<feature type="region of interest" description="Disordered" evidence="1">
    <location>
        <begin position="201"/>
        <end position="311"/>
    </location>
</feature>
<feature type="compositionally biased region" description="Basic and acidic residues" evidence="1">
    <location>
        <begin position="266"/>
        <end position="275"/>
    </location>
</feature>
<feature type="compositionally biased region" description="Basic residues" evidence="1">
    <location>
        <begin position="220"/>
        <end position="230"/>
    </location>
</feature>
<evidence type="ECO:0000313" key="2">
    <source>
        <dbReference type="EMBL" id="CAD1835490.1"/>
    </source>
</evidence>
<proteinExistence type="predicted"/>
<sequence>MLVLYKNPNHGSSYPTTPVTASLPPPTRPQNPCLLQSGHGERRRANGARRGALDVGERRESCPRGQTGLVDRAHPLLPPRTTPRNTPPSTFPLLFRFLVGRLSDPAVSPASGDYRRLCSQFSRLGLFRPSPLLLPLPPRHARAPLPTVLLVRLSPPRSPTCCPAPSSASLDPVLLDGPRLGPLPILEGRGPGEERRAQSLLFERAEGSAAAEARREGTKGRKRSPQRKRSERMASRRDRKESRATRRTTTRAAEEEEDESSGGGGGRERREERCWRWRCGRWWWSGTGGDEAKWRRRSRRGGGDQVGRGRG</sequence>
<feature type="compositionally biased region" description="Low complexity" evidence="1">
    <location>
        <begin position="159"/>
        <end position="169"/>
    </location>
</feature>
<feature type="compositionally biased region" description="Pro residues" evidence="1">
    <location>
        <begin position="76"/>
        <end position="88"/>
    </location>
</feature>
<feature type="compositionally biased region" description="Basic and acidic residues" evidence="1">
    <location>
        <begin position="231"/>
        <end position="244"/>
    </location>
</feature>
<dbReference type="AlphaFoldDB" id="A0A6V7PXL9"/>
<feature type="compositionally biased region" description="Basic and acidic residues" evidence="1">
    <location>
        <begin position="51"/>
        <end position="62"/>
    </location>
</feature>
<feature type="compositionally biased region" description="Polar residues" evidence="1">
    <location>
        <begin position="9"/>
        <end position="20"/>
    </location>
</feature>